<feature type="signal peptide" evidence="2">
    <location>
        <begin position="1"/>
        <end position="37"/>
    </location>
</feature>
<dbReference type="GO" id="GO:0008237">
    <property type="term" value="F:metallopeptidase activity"/>
    <property type="evidence" value="ECO:0007669"/>
    <property type="project" value="InterPro"/>
</dbReference>
<dbReference type="AlphaFoldDB" id="A0A518K4D7"/>
<dbReference type="InterPro" id="IPR024079">
    <property type="entry name" value="MetalloPept_cat_dom_sf"/>
</dbReference>
<dbReference type="InterPro" id="IPR034032">
    <property type="entry name" value="Zn_MMP-like_bac"/>
</dbReference>
<keyword evidence="6" id="KW-1185">Reference proteome</keyword>
<feature type="compositionally biased region" description="Basic and acidic residues" evidence="1">
    <location>
        <begin position="64"/>
        <end position="75"/>
    </location>
</feature>
<dbReference type="SUPFAM" id="SSF55486">
    <property type="entry name" value="Metalloproteases ('zincins'), catalytic domain"/>
    <property type="match status" value="1"/>
</dbReference>
<evidence type="ECO:0000313" key="5">
    <source>
        <dbReference type="EMBL" id="QDV72661.1"/>
    </source>
</evidence>
<dbReference type="PANTHER" id="PTHR38478:SF1">
    <property type="entry name" value="ZINC DEPENDENT METALLOPROTEASE DOMAIN LIPOPROTEIN"/>
    <property type="match status" value="1"/>
</dbReference>
<dbReference type="Gene3D" id="3.40.390.10">
    <property type="entry name" value="Collagenase (Catalytic Domain)"/>
    <property type="match status" value="1"/>
</dbReference>
<sequence precursor="true">MSFCRSTSRFGRSLISTGLVATGTALALALCATPSLAEEAKGEEDTNKAKAADTVSAEPSSSGDAKKSESSDSSKPKYPPASKVLSDTKKIDGVLTLHRSDSKLFAELKPADLDKDFIVLITIAKGIGQSPLLGGYSWNFDDNWVWQFRKQGDNIQVVRRNVRFKADAGSPTAEAVKLAYTDSILFSLPIAAKGSSGSYIVDLSGVFFTDLPQISQVLPGFSFSSQRSSWSEVRGYDKNVEIQVAATYSSSGYMSLDTVPDSRAATINIHYSISKLPSTDYKPREADDRIGYFLAAVKDFSKEDPDDRFVRYITRWNLQKVDPSADISTPKKPIKFWLEKTIPYAYRKPIRDGIEEWNKAFEKAGFYNAIEVEQQQTSADWDPGDINYNTFRWITSGAGFAMGPSRVNPLTGEILDADIILDADFLQFWKQEYEYFTPQGIELLTGGPIQMETYYAQQEALPARMRSHAHDGRCSCNLLAGASRQLAFAATVAATRKRSKDDLEKLINQGLKEVTMHEVGHTLGLRHNFKASTLHSLEDARDTEKTRKEGLVASVMDYVPTFIVPEKYTQGDYYTTTIGPYDYWAIEYGYKPLKDEKKELAAIASRSGERGLAFSTDEDTRGIDPDPHSRRFDFGDDLVAHAEMQSELVAEAMPRIIDDMVEDGKGYQKARQAFGVLLGTQMSSVFNAARYVGGVYVSRSHKGDKDAPEPFSLVEAERQREALDLVAEKMFSDEPFDIPPSIYNKLIPSRWSHWGAANASRIDYPIHATIRLMQDRTLDQLMGPLTLTRLHDNELKVDGEVEMLTVDDVLSTLSDSIFAELKDLKEDTEYTNRKPLISSLRRNLQRTYLERLAKLALDRTSAPDDCQTLAYAELSDLKEEIDTLLEDDPELDRYSEAHLREASDRIRKTLETDRVFDTGGGSAFMSLLLLGKEPSQQEAAAAALRSGAPLSEAEAAGYAAP</sequence>
<dbReference type="CDD" id="cd04276">
    <property type="entry name" value="ZnMc_MMP_like_2"/>
    <property type="match status" value="1"/>
</dbReference>
<evidence type="ECO:0000256" key="1">
    <source>
        <dbReference type="SAM" id="MobiDB-lite"/>
    </source>
</evidence>
<dbReference type="EMBL" id="CP036349">
    <property type="protein sequence ID" value="QDV72661.1"/>
    <property type="molecule type" value="Genomic_DNA"/>
</dbReference>
<dbReference type="Proteomes" id="UP000316426">
    <property type="component" value="Chromosome"/>
</dbReference>
<reference evidence="5 6" key="1">
    <citation type="submission" date="2019-02" db="EMBL/GenBank/DDBJ databases">
        <title>Deep-cultivation of Planctomycetes and their phenomic and genomic characterization uncovers novel biology.</title>
        <authorList>
            <person name="Wiegand S."/>
            <person name="Jogler M."/>
            <person name="Boedeker C."/>
            <person name="Pinto D."/>
            <person name="Vollmers J."/>
            <person name="Rivas-Marin E."/>
            <person name="Kohn T."/>
            <person name="Peeters S.H."/>
            <person name="Heuer A."/>
            <person name="Rast P."/>
            <person name="Oberbeckmann S."/>
            <person name="Bunk B."/>
            <person name="Jeske O."/>
            <person name="Meyerdierks A."/>
            <person name="Storesund J.E."/>
            <person name="Kallscheuer N."/>
            <person name="Luecker S."/>
            <person name="Lage O.M."/>
            <person name="Pohl T."/>
            <person name="Merkel B.J."/>
            <person name="Hornburger P."/>
            <person name="Mueller R.-W."/>
            <person name="Bruemmer F."/>
            <person name="Labrenz M."/>
            <person name="Spormann A.M."/>
            <person name="Op den Camp H."/>
            <person name="Overmann J."/>
            <person name="Amann R."/>
            <person name="Jetten M.S.M."/>
            <person name="Mascher T."/>
            <person name="Medema M.H."/>
            <person name="Devos D.P."/>
            <person name="Kaster A.-K."/>
            <person name="Ovreas L."/>
            <person name="Rohde M."/>
            <person name="Galperin M.Y."/>
            <person name="Jogler C."/>
        </authorList>
    </citation>
    <scope>NUCLEOTIDE SEQUENCE [LARGE SCALE GENOMIC DNA]</scope>
    <source>
        <strain evidence="5 6">Spa11</strain>
    </source>
</reference>
<keyword evidence="2" id="KW-0732">Signal</keyword>
<proteinExistence type="predicted"/>
<evidence type="ECO:0008006" key="7">
    <source>
        <dbReference type="Google" id="ProtNLM"/>
    </source>
</evidence>
<dbReference type="Pfam" id="PF17148">
    <property type="entry name" value="DUF5117"/>
    <property type="match status" value="1"/>
</dbReference>
<evidence type="ECO:0000259" key="3">
    <source>
        <dbReference type="Pfam" id="PF16313"/>
    </source>
</evidence>
<evidence type="ECO:0000313" key="6">
    <source>
        <dbReference type="Proteomes" id="UP000316426"/>
    </source>
</evidence>
<dbReference type="InterPro" id="IPR032534">
    <property type="entry name" value="EcxA_zinc-bd"/>
</dbReference>
<protein>
    <recommendedName>
        <fullName evidence="7">DUF5117 domain-containing protein</fullName>
    </recommendedName>
</protein>
<evidence type="ECO:0000256" key="2">
    <source>
        <dbReference type="SAM" id="SignalP"/>
    </source>
</evidence>
<dbReference type="PANTHER" id="PTHR38478">
    <property type="entry name" value="PEPTIDASE M1A AND M12B"/>
    <property type="match status" value="1"/>
</dbReference>
<organism evidence="5 6">
    <name type="scientific">Botrimarina mediterranea</name>
    <dbReference type="NCBI Taxonomy" id="2528022"/>
    <lineage>
        <taxon>Bacteria</taxon>
        <taxon>Pseudomonadati</taxon>
        <taxon>Planctomycetota</taxon>
        <taxon>Planctomycetia</taxon>
        <taxon>Pirellulales</taxon>
        <taxon>Lacipirellulaceae</taxon>
        <taxon>Botrimarina</taxon>
    </lineage>
</organism>
<feature type="chain" id="PRO_5021886726" description="DUF5117 domain-containing protein" evidence="2">
    <location>
        <begin position="38"/>
        <end position="961"/>
    </location>
</feature>
<feature type="domain" description="EcxA zinc-binding" evidence="3">
    <location>
        <begin position="502"/>
        <end position="822"/>
    </location>
</feature>
<gene>
    <name evidence="5" type="ORF">Spa11_08420</name>
</gene>
<dbReference type="KEGG" id="bmei:Spa11_08420"/>
<accession>A0A518K4D7</accession>
<dbReference type="Pfam" id="PF16313">
    <property type="entry name" value="DUF4953"/>
    <property type="match status" value="1"/>
</dbReference>
<feature type="compositionally biased region" description="Basic and acidic residues" evidence="1">
    <location>
        <begin position="39"/>
        <end position="51"/>
    </location>
</feature>
<dbReference type="RefSeq" id="WP_145108308.1">
    <property type="nucleotide sequence ID" value="NZ_CP036349.1"/>
</dbReference>
<name>A0A518K4D7_9BACT</name>
<evidence type="ECO:0000259" key="4">
    <source>
        <dbReference type="Pfam" id="PF17148"/>
    </source>
</evidence>
<feature type="domain" description="DUF5117" evidence="4">
    <location>
        <begin position="144"/>
        <end position="320"/>
    </location>
</feature>
<dbReference type="InterPro" id="IPR033413">
    <property type="entry name" value="DUF5117"/>
</dbReference>
<feature type="region of interest" description="Disordered" evidence="1">
    <location>
        <begin position="39"/>
        <end position="84"/>
    </location>
</feature>